<name>A0ABV8X6D7_9LACT</name>
<proteinExistence type="predicted"/>
<dbReference type="Pfam" id="PF06949">
    <property type="entry name" value="DUF1292"/>
    <property type="match status" value="1"/>
</dbReference>
<keyword evidence="2" id="KW-1185">Reference proteome</keyword>
<dbReference type="RefSeq" id="WP_378152612.1">
    <property type="nucleotide sequence ID" value="NZ_JBHSEC010000004.1"/>
</dbReference>
<sequence>MEENLGKIEVGNLFTIVDEDDQDQQMEVLGLLPVEGNDYVAAAFVEELEMDSEEDIDIYFFRIEEEGDLTFIETDAEFDKVSAAFEEAGAE</sequence>
<dbReference type="EMBL" id="JBHSEC010000004">
    <property type="protein sequence ID" value="MFC4409640.1"/>
    <property type="molecule type" value="Genomic_DNA"/>
</dbReference>
<organism evidence="1 2">
    <name type="scientific">Chungangia koreensis</name>
    <dbReference type="NCBI Taxonomy" id="752657"/>
    <lineage>
        <taxon>Bacteria</taxon>
        <taxon>Bacillati</taxon>
        <taxon>Bacillota</taxon>
        <taxon>Bacilli</taxon>
        <taxon>Lactobacillales</taxon>
        <taxon>Chungangia</taxon>
    </lineage>
</organism>
<gene>
    <name evidence="1" type="ORF">ACFOZY_04215</name>
</gene>
<accession>A0ABV8X6D7</accession>
<protein>
    <submittedName>
        <fullName evidence="1">DUF1292 domain-containing protein</fullName>
    </submittedName>
</protein>
<reference evidence="2" key="1">
    <citation type="journal article" date="2019" name="Int. J. Syst. Evol. Microbiol.">
        <title>The Global Catalogue of Microorganisms (GCM) 10K type strain sequencing project: providing services to taxonomists for standard genome sequencing and annotation.</title>
        <authorList>
            <consortium name="The Broad Institute Genomics Platform"/>
            <consortium name="The Broad Institute Genome Sequencing Center for Infectious Disease"/>
            <person name="Wu L."/>
            <person name="Ma J."/>
        </authorList>
    </citation>
    <scope>NUCLEOTIDE SEQUENCE [LARGE SCALE GENOMIC DNA]</scope>
    <source>
        <strain evidence="2">CCUG 59778</strain>
    </source>
</reference>
<dbReference type="Proteomes" id="UP001595817">
    <property type="component" value="Unassembled WGS sequence"/>
</dbReference>
<evidence type="ECO:0000313" key="1">
    <source>
        <dbReference type="EMBL" id="MFC4409640.1"/>
    </source>
</evidence>
<dbReference type="InterPro" id="IPR009711">
    <property type="entry name" value="UPF0473"/>
</dbReference>
<comment type="caution">
    <text evidence="1">The sequence shown here is derived from an EMBL/GenBank/DDBJ whole genome shotgun (WGS) entry which is preliminary data.</text>
</comment>
<evidence type="ECO:0000313" key="2">
    <source>
        <dbReference type="Proteomes" id="UP001595817"/>
    </source>
</evidence>